<accession>E3MTK6</accession>
<dbReference type="EMBL" id="DS268476">
    <property type="protein sequence ID" value="EFP08775.1"/>
    <property type="molecule type" value="Genomic_DNA"/>
</dbReference>
<keyword evidence="1" id="KW-0812">Transmembrane</keyword>
<dbReference type="AlphaFoldDB" id="E3MTK6"/>
<keyword evidence="1" id="KW-0472">Membrane</keyword>
<name>E3MTK6_CAERE</name>
<evidence type="ECO:0000256" key="1">
    <source>
        <dbReference type="SAM" id="Phobius"/>
    </source>
</evidence>
<dbReference type="HOGENOM" id="CLU_2576132_0_0_1"/>
<dbReference type="InParanoid" id="E3MTK6"/>
<keyword evidence="3" id="KW-1185">Reference proteome</keyword>
<evidence type="ECO:0000313" key="3">
    <source>
        <dbReference type="Proteomes" id="UP000008281"/>
    </source>
</evidence>
<reference evidence="2" key="1">
    <citation type="submission" date="2007-07" db="EMBL/GenBank/DDBJ databases">
        <title>PCAP assembly of the Caenorhabditis remanei genome.</title>
        <authorList>
            <consortium name="The Caenorhabditis remanei Sequencing Consortium"/>
            <person name="Wilson R.K."/>
        </authorList>
    </citation>
    <scope>NUCLEOTIDE SEQUENCE [LARGE SCALE GENOMIC DNA]</scope>
    <source>
        <strain evidence="2">PB4641</strain>
    </source>
</reference>
<sequence>MVPVNLKKQLNLVHGLQNIFRETLIIPIGIASVVRVIGICCRPFLILWKCKDYQLVVDSIFDISGGIGSRRIKVQSLPISK</sequence>
<evidence type="ECO:0000313" key="2">
    <source>
        <dbReference type="EMBL" id="EFP08775.1"/>
    </source>
</evidence>
<proteinExistence type="predicted"/>
<protein>
    <submittedName>
        <fullName evidence="2">Uncharacterized protein</fullName>
    </submittedName>
</protein>
<dbReference type="Proteomes" id="UP000008281">
    <property type="component" value="Unassembled WGS sequence"/>
</dbReference>
<gene>
    <name evidence="2" type="ORF">CRE_19834</name>
</gene>
<keyword evidence="1" id="KW-1133">Transmembrane helix</keyword>
<organism evidence="3">
    <name type="scientific">Caenorhabditis remanei</name>
    <name type="common">Caenorhabditis vulgaris</name>
    <dbReference type="NCBI Taxonomy" id="31234"/>
    <lineage>
        <taxon>Eukaryota</taxon>
        <taxon>Metazoa</taxon>
        <taxon>Ecdysozoa</taxon>
        <taxon>Nematoda</taxon>
        <taxon>Chromadorea</taxon>
        <taxon>Rhabditida</taxon>
        <taxon>Rhabditina</taxon>
        <taxon>Rhabditomorpha</taxon>
        <taxon>Rhabditoidea</taxon>
        <taxon>Rhabditidae</taxon>
        <taxon>Peloderinae</taxon>
        <taxon>Caenorhabditis</taxon>
    </lineage>
</organism>
<feature type="transmembrane region" description="Helical" evidence="1">
    <location>
        <begin position="24"/>
        <end position="45"/>
    </location>
</feature>